<proteinExistence type="predicted"/>
<sequence>MVLITRPGSAYTNAQISGFYFRPCCGEYDEVILEYFR</sequence>
<gene>
    <name evidence="1" type="ORF">F444_15074</name>
</gene>
<dbReference type="Proteomes" id="UP000028582">
    <property type="component" value="Unassembled WGS sequence"/>
</dbReference>
<evidence type="ECO:0000313" key="2">
    <source>
        <dbReference type="Proteomes" id="UP000028582"/>
    </source>
</evidence>
<dbReference type="OrthoDB" id="111120at2759"/>
<dbReference type="AlphaFoldDB" id="A0A080ZN69"/>
<evidence type="ECO:0000313" key="1">
    <source>
        <dbReference type="EMBL" id="ETO68080.1"/>
    </source>
</evidence>
<name>A0A080ZN69_PHYNI</name>
<accession>A0A080ZN69</accession>
<protein>
    <submittedName>
        <fullName evidence="1">Uncharacterized protein</fullName>
    </submittedName>
</protein>
<comment type="caution">
    <text evidence="1">The sequence shown here is derived from an EMBL/GenBank/DDBJ whole genome shotgun (WGS) entry which is preliminary data.</text>
</comment>
<dbReference type="EMBL" id="ANJA01002782">
    <property type="protein sequence ID" value="ETO68080.1"/>
    <property type="molecule type" value="Genomic_DNA"/>
</dbReference>
<organism evidence="1 2">
    <name type="scientific">Phytophthora nicotianae P1976</name>
    <dbReference type="NCBI Taxonomy" id="1317066"/>
    <lineage>
        <taxon>Eukaryota</taxon>
        <taxon>Sar</taxon>
        <taxon>Stramenopiles</taxon>
        <taxon>Oomycota</taxon>
        <taxon>Peronosporomycetes</taxon>
        <taxon>Peronosporales</taxon>
        <taxon>Peronosporaceae</taxon>
        <taxon>Phytophthora</taxon>
    </lineage>
</organism>
<reference evidence="1 2" key="1">
    <citation type="submission" date="2013-11" db="EMBL/GenBank/DDBJ databases">
        <title>The Genome Sequence of Phytophthora parasitica P1976.</title>
        <authorList>
            <consortium name="The Broad Institute Genomics Platform"/>
            <person name="Russ C."/>
            <person name="Tyler B."/>
            <person name="Panabieres F."/>
            <person name="Shan W."/>
            <person name="Tripathy S."/>
            <person name="Grunwald N."/>
            <person name="Machado M."/>
            <person name="Johnson C.S."/>
            <person name="Walker B."/>
            <person name="Young S."/>
            <person name="Zeng Q."/>
            <person name="Gargeya S."/>
            <person name="Fitzgerald M."/>
            <person name="Haas B."/>
            <person name="Abouelleil A."/>
            <person name="Allen A.W."/>
            <person name="Alvarado L."/>
            <person name="Arachchi H.M."/>
            <person name="Berlin A.M."/>
            <person name="Chapman S.B."/>
            <person name="Gainer-Dewar J."/>
            <person name="Goldberg J."/>
            <person name="Griggs A."/>
            <person name="Gujja S."/>
            <person name="Hansen M."/>
            <person name="Howarth C."/>
            <person name="Imamovic A."/>
            <person name="Ireland A."/>
            <person name="Larimer J."/>
            <person name="McCowan C."/>
            <person name="Murphy C."/>
            <person name="Pearson M."/>
            <person name="Poon T.W."/>
            <person name="Priest M."/>
            <person name="Roberts A."/>
            <person name="Saif S."/>
            <person name="Shea T."/>
            <person name="Sisk P."/>
            <person name="Sykes S."/>
            <person name="Wortman J."/>
            <person name="Nusbaum C."/>
            <person name="Birren B."/>
        </authorList>
    </citation>
    <scope>NUCLEOTIDE SEQUENCE [LARGE SCALE GENOMIC DNA]</scope>
    <source>
        <strain evidence="1 2">P1976</strain>
    </source>
</reference>